<feature type="domain" description="Histidine kinase" evidence="7">
    <location>
        <begin position="320"/>
        <end position="515"/>
    </location>
</feature>
<sequence length="520" mass="58761">MSELGGYVVDSHSIEKRKAAEQDRSDILDRMTDGFFAVDREWKITYTNDAGREILGRAMGYNPETAVFEGRHLWKEVPEAVGTTFYNKHHQALKKQTPVTFEEYYEPLDAWLSIRTYPSEQGLSIYFRDITEQRPREQTLEHRERVLREMHTLTANRDTSFTEKIQALLALGRDELGTEYGSLSHIDGDEYIFEVVDTDNDDIEAGDVVPVEATNCERVASETETLVAGNVQRDTPEETERAGYAEWGVSCYLGAPVIVDGKVYGTFCFYDTEPREQQFGDWEVTIVDLLAHWASYELQREQTTEQLTEQNRRLDRFASIVSHDLRNPLSVFEGRLEMARETGDAEHFDAVERALNRMQQLIEDLLSLTRAEMEIEETEPITLDSLADECWEVVATDDATLTTGGDVDEAFFGDRSRVKQLLENLLRNAVEHGGDDVQVRVGSLPDGFFIEDDGPGVPPDARDDVFGWEYSTREQGTGLGLSIVRSIAHAHGWQVRVTDSETGGARFEVTGVRSSSPAKA</sequence>
<dbReference type="InterPro" id="IPR029016">
    <property type="entry name" value="GAF-like_dom_sf"/>
</dbReference>
<dbReference type="CDD" id="cd00130">
    <property type="entry name" value="PAS"/>
    <property type="match status" value="1"/>
</dbReference>
<dbReference type="PROSITE" id="PS50109">
    <property type="entry name" value="HIS_KIN"/>
    <property type="match status" value="1"/>
</dbReference>
<dbReference type="InterPro" id="IPR013656">
    <property type="entry name" value="PAS_4"/>
</dbReference>
<dbReference type="PANTHER" id="PTHR43711:SF1">
    <property type="entry name" value="HISTIDINE KINASE 1"/>
    <property type="match status" value="1"/>
</dbReference>
<dbReference type="Pfam" id="PF02518">
    <property type="entry name" value="HATPase_c"/>
    <property type="match status" value="1"/>
</dbReference>
<comment type="caution">
    <text evidence="9">The sequence shown here is derived from an EMBL/GenBank/DDBJ whole genome shotgun (WGS) entry which is preliminary data.</text>
</comment>
<dbReference type="Gene3D" id="1.10.287.130">
    <property type="match status" value="1"/>
</dbReference>
<dbReference type="PROSITE" id="PS50112">
    <property type="entry name" value="PAS"/>
    <property type="match status" value="1"/>
</dbReference>
<dbReference type="SUPFAM" id="SSF47384">
    <property type="entry name" value="Homodimeric domain of signal transducing histidine kinase"/>
    <property type="match status" value="1"/>
</dbReference>
<dbReference type="Gene3D" id="3.30.450.40">
    <property type="match status" value="1"/>
</dbReference>
<evidence type="ECO:0000256" key="3">
    <source>
        <dbReference type="ARBA" id="ARBA00022553"/>
    </source>
</evidence>
<evidence type="ECO:0000256" key="6">
    <source>
        <dbReference type="ARBA" id="ARBA00023012"/>
    </source>
</evidence>
<dbReference type="InterPro" id="IPR050736">
    <property type="entry name" value="Sensor_HK_Regulatory"/>
</dbReference>
<name>A0AAJ4R852_9EURY</name>
<dbReference type="InterPro" id="IPR036097">
    <property type="entry name" value="HisK_dim/P_sf"/>
</dbReference>
<reference evidence="9 10" key="1">
    <citation type="submission" date="2018-11" db="EMBL/GenBank/DDBJ databases">
        <title>Genome sequences of Natronomonas sp. CBA1133.</title>
        <authorList>
            <person name="Roh S.W."/>
            <person name="Cha I.-T."/>
        </authorList>
    </citation>
    <scope>NUCLEOTIDE SEQUENCE [LARGE SCALE GENOMIC DNA]</scope>
    <source>
        <strain evidence="9 10">CBA1133</strain>
    </source>
</reference>
<organism evidence="9 10">
    <name type="scientific">Halosegnis longus</name>
    <dbReference type="NCBI Taxonomy" id="2216012"/>
    <lineage>
        <taxon>Archaea</taxon>
        <taxon>Methanobacteriati</taxon>
        <taxon>Methanobacteriota</taxon>
        <taxon>Stenosarchaea group</taxon>
        <taxon>Halobacteria</taxon>
        <taxon>Halobacteriales</taxon>
        <taxon>Natronomonadaceae</taxon>
        <taxon>Halosegnis</taxon>
    </lineage>
</organism>
<dbReference type="SMART" id="SM00387">
    <property type="entry name" value="HATPase_c"/>
    <property type="match status" value="1"/>
</dbReference>
<dbReference type="SUPFAM" id="SSF55785">
    <property type="entry name" value="PYP-like sensor domain (PAS domain)"/>
    <property type="match status" value="1"/>
</dbReference>
<dbReference type="CDD" id="cd00082">
    <property type="entry name" value="HisKA"/>
    <property type="match status" value="1"/>
</dbReference>
<dbReference type="PANTHER" id="PTHR43711">
    <property type="entry name" value="TWO-COMPONENT HISTIDINE KINASE"/>
    <property type="match status" value="1"/>
</dbReference>
<dbReference type="EMBL" id="RJJC01000001">
    <property type="protein sequence ID" value="RNJ26313.1"/>
    <property type="molecule type" value="Genomic_DNA"/>
</dbReference>
<dbReference type="PRINTS" id="PR00344">
    <property type="entry name" value="BCTRLSENSOR"/>
</dbReference>
<dbReference type="EC" id="2.7.13.3" evidence="2"/>
<keyword evidence="3" id="KW-0597">Phosphoprotein</keyword>
<keyword evidence="5" id="KW-0418">Kinase</keyword>
<protein>
    <recommendedName>
        <fullName evidence="2">histidine kinase</fullName>
        <ecNumber evidence="2">2.7.13.3</ecNumber>
    </recommendedName>
</protein>
<dbReference type="SMART" id="SM00388">
    <property type="entry name" value="HisKA"/>
    <property type="match status" value="1"/>
</dbReference>
<dbReference type="Gene3D" id="3.30.450.20">
    <property type="entry name" value="PAS domain"/>
    <property type="match status" value="1"/>
</dbReference>
<evidence type="ECO:0000256" key="2">
    <source>
        <dbReference type="ARBA" id="ARBA00012438"/>
    </source>
</evidence>
<keyword evidence="4" id="KW-0808">Transferase</keyword>
<dbReference type="InterPro" id="IPR005467">
    <property type="entry name" value="His_kinase_dom"/>
</dbReference>
<dbReference type="RefSeq" id="WP_123124030.1">
    <property type="nucleotide sequence ID" value="NZ_RJJC01000001.1"/>
</dbReference>
<dbReference type="InterPro" id="IPR000014">
    <property type="entry name" value="PAS"/>
</dbReference>
<dbReference type="SMART" id="SM00065">
    <property type="entry name" value="GAF"/>
    <property type="match status" value="1"/>
</dbReference>
<dbReference type="Pfam" id="PF08448">
    <property type="entry name" value="PAS_4"/>
    <property type="match status" value="1"/>
</dbReference>
<accession>A0AAJ4R852</accession>
<evidence type="ECO:0000259" key="8">
    <source>
        <dbReference type="PROSITE" id="PS50112"/>
    </source>
</evidence>
<evidence type="ECO:0000256" key="5">
    <source>
        <dbReference type="ARBA" id="ARBA00022777"/>
    </source>
</evidence>
<dbReference type="SUPFAM" id="SSF55874">
    <property type="entry name" value="ATPase domain of HSP90 chaperone/DNA topoisomerase II/histidine kinase"/>
    <property type="match status" value="1"/>
</dbReference>
<dbReference type="Pfam" id="PF01590">
    <property type="entry name" value="GAF"/>
    <property type="match status" value="1"/>
</dbReference>
<feature type="domain" description="PAS" evidence="8">
    <location>
        <begin position="20"/>
        <end position="56"/>
    </location>
</feature>
<keyword evidence="6" id="KW-0902">Two-component regulatory system</keyword>
<dbReference type="GO" id="GO:0000155">
    <property type="term" value="F:phosphorelay sensor kinase activity"/>
    <property type="evidence" value="ECO:0007669"/>
    <property type="project" value="InterPro"/>
</dbReference>
<dbReference type="InterPro" id="IPR036890">
    <property type="entry name" value="HATPase_C_sf"/>
</dbReference>
<dbReference type="Pfam" id="PF00512">
    <property type="entry name" value="HisKA"/>
    <property type="match status" value="1"/>
</dbReference>
<evidence type="ECO:0000256" key="4">
    <source>
        <dbReference type="ARBA" id="ARBA00022679"/>
    </source>
</evidence>
<dbReference type="InterPro" id="IPR003018">
    <property type="entry name" value="GAF"/>
</dbReference>
<dbReference type="Gene3D" id="3.30.565.10">
    <property type="entry name" value="Histidine kinase-like ATPase, C-terminal domain"/>
    <property type="match status" value="1"/>
</dbReference>
<dbReference type="Proteomes" id="UP000270581">
    <property type="component" value="Unassembled WGS sequence"/>
</dbReference>
<comment type="catalytic activity">
    <reaction evidence="1">
        <text>ATP + protein L-histidine = ADP + protein N-phospho-L-histidine.</text>
        <dbReference type="EC" id="2.7.13.3"/>
    </reaction>
</comment>
<dbReference type="SUPFAM" id="SSF55781">
    <property type="entry name" value="GAF domain-like"/>
    <property type="match status" value="1"/>
</dbReference>
<evidence type="ECO:0000256" key="1">
    <source>
        <dbReference type="ARBA" id="ARBA00000085"/>
    </source>
</evidence>
<evidence type="ECO:0000259" key="7">
    <source>
        <dbReference type="PROSITE" id="PS50109"/>
    </source>
</evidence>
<dbReference type="AlphaFoldDB" id="A0AAJ4R852"/>
<dbReference type="InterPro" id="IPR004358">
    <property type="entry name" value="Sig_transdc_His_kin-like_C"/>
</dbReference>
<gene>
    <name evidence="9" type="ORF">Nmn1133_06255</name>
</gene>
<dbReference type="InterPro" id="IPR035965">
    <property type="entry name" value="PAS-like_dom_sf"/>
</dbReference>
<evidence type="ECO:0000313" key="9">
    <source>
        <dbReference type="EMBL" id="RNJ26313.1"/>
    </source>
</evidence>
<evidence type="ECO:0000313" key="10">
    <source>
        <dbReference type="Proteomes" id="UP000270581"/>
    </source>
</evidence>
<keyword evidence="10" id="KW-1185">Reference proteome</keyword>
<dbReference type="InterPro" id="IPR003594">
    <property type="entry name" value="HATPase_dom"/>
</dbReference>
<dbReference type="InterPro" id="IPR003661">
    <property type="entry name" value="HisK_dim/P_dom"/>
</dbReference>
<proteinExistence type="predicted"/>